<dbReference type="EMBL" id="NRSD01000008">
    <property type="protein sequence ID" value="MBK1644861.1"/>
    <property type="molecule type" value="Genomic_DNA"/>
</dbReference>
<comment type="subcellular location">
    <subcellularLocation>
        <location evidence="1">Secreted</location>
    </subcellularLocation>
</comment>
<evidence type="ECO:0000256" key="2">
    <source>
        <dbReference type="ARBA" id="ARBA00022729"/>
    </source>
</evidence>
<protein>
    <recommendedName>
        <fullName evidence="3">NodB homology domain-containing protein</fullName>
    </recommendedName>
</protein>
<dbReference type="Gene3D" id="3.20.20.370">
    <property type="entry name" value="Glycoside hydrolase/deacetylase"/>
    <property type="match status" value="1"/>
</dbReference>
<keyword evidence="2" id="KW-0732">Signal</keyword>
<accession>A0A9X0WHZ2</accession>
<dbReference type="PANTHER" id="PTHR34216">
    <property type="match status" value="1"/>
</dbReference>
<dbReference type="AlphaFoldDB" id="A0A9X0WHZ2"/>
<evidence type="ECO:0000313" key="4">
    <source>
        <dbReference type="EMBL" id="MBK1644861.1"/>
    </source>
</evidence>
<evidence type="ECO:0000256" key="1">
    <source>
        <dbReference type="ARBA" id="ARBA00004613"/>
    </source>
</evidence>
<feature type="domain" description="NodB homology" evidence="3">
    <location>
        <begin position="95"/>
        <end position="282"/>
    </location>
</feature>
<organism evidence="4 5">
    <name type="scientific">Thiocapsa imhoffii</name>
    <dbReference type="NCBI Taxonomy" id="382777"/>
    <lineage>
        <taxon>Bacteria</taxon>
        <taxon>Pseudomonadati</taxon>
        <taxon>Pseudomonadota</taxon>
        <taxon>Gammaproteobacteria</taxon>
        <taxon>Chromatiales</taxon>
        <taxon>Chromatiaceae</taxon>
        <taxon>Thiocapsa</taxon>
    </lineage>
</organism>
<dbReference type="GO" id="GO:0016810">
    <property type="term" value="F:hydrolase activity, acting on carbon-nitrogen (but not peptide) bonds"/>
    <property type="evidence" value="ECO:0007669"/>
    <property type="project" value="InterPro"/>
</dbReference>
<dbReference type="PROSITE" id="PS51677">
    <property type="entry name" value="NODB"/>
    <property type="match status" value="1"/>
</dbReference>
<sequence>MKNNLTKFKQTYYRVVRPTKRLISRTLFSSMFRSLVTEKKFWVVAFHRVDDLESPDPLTCGITEFEKYCEFLSRHFQIVPLAEQLTSIDNPKVGGTLSITFDDGYRDNHDQAAPILDRLGLPATFFVTTGFIGTDQLTWWDRPLPKKPEWMTWDHVRSLHSRGYDIGCHTVTHADFGTISVEQAKREIIESLNHLESELKSQVNLFAYPYGGVQNMTAENLKFIRSSALCCSLSCYGGVNQIGADPFKLNRIPINSARGESVTDLGYHLIRNLRSGNRSVTH</sequence>
<dbReference type="InterPro" id="IPR011330">
    <property type="entry name" value="Glyco_hydro/deAcase_b/a-brl"/>
</dbReference>
<comment type="caution">
    <text evidence="4">The sequence shown here is derived from an EMBL/GenBank/DDBJ whole genome shotgun (WGS) entry which is preliminary data.</text>
</comment>
<dbReference type="CDD" id="cd10918">
    <property type="entry name" value="CE4_NodB_like_5s_6s"/>
    <property type="match status" value="1"/>
</dbReference>
<name>A0A9X0WHZ2_9GAMM</name>
<dbReference type="InterPro" id="IPR051398">
    <property type="entry name" value="Polysacch_Deacetylase"/>
</dbReference>
<keyword evidence="5" id="KW-1185">Reference proteome</keyword>
<dbReference type="SUPFAM" id="SSF88713">
    <property type="entry name" value="Glycoside hydrolase/deacetylase"/>
    <property type="match status" value="1"/>
</dbReference>
<evidence type="ECO:0000259" key="3">
    <source>
        <dbReference type="PROSITE" id="PS51677"/>
    </source>
</evidence>
<dbReference type="GO" id="GO:0005975">
    <property type="term" value="P:carbohydrate metabolic process"/>
    <property type="evidence" value="ECO:0007669"/>
    <property type="project" value="InterPro"/>
</dbReference>
<gene>
    <name evidence="4" type="ORF">CKO25_09410</name>
</gene>
<dbReference type="GO" id="GO:0005576">
    <property type="term" value="C:extracellular region"/>
    <property type="evidence" value="ECO:0007669"/>
    <property type="project" value="UniProtKB-SubCell"/>
</dbReference>
<dbReference type="RefSeq" id="WP_200387673.1">
    <property type="nucleotide sequence ID" value="NZ_NRSD01000008.1"/>
</dbReference>
<evidence type="ECO:0000313" key="5">
    <source>
        <dbReference type="Proteomes" id="UP001138802"/>
    </source>
</evidence>
<dbReference type="Pfam" id="PF01522">
    <property type="entry name" value="Polysacc_deac_1"/>
    <property type="match status" value="1"/>
</dbReference>
<dbReference type="Proteomes" id="UP001138802">
    <property type="component" value="Unassembled WGS sequence"/>
</dbReference>
<dbReference type="PANTHER" id="PTHR34216:SF3">
    <property type="entry name" value="POLY-BETA-1,6-N-ACETYL-D-GLUCOSAMINE N-DEACETYLASE"/>
    <property type="match status" value="1"/>
</dbReference>
<reference evidence="4 5" key="1">
    <citation type="journal article" date="2020" name="Microorganisms">
        <title>Osmotic Adaptation and Compatible Solute Biosynthesis of Phototrophic Bacteria as Revealed from Genome Analyses.</title>
        <authorList>
            <person name="Imhoff J.F."/>
            <person name="Rahn T."/>
            <person name="Kunzel S."/>
            <person name="Keller A."/>
            <person name="Neulinger S.C."/>
        </authorList>
    </citation>
    <scope>NUCLEOTIDE SEQUENCE [LARGE SCALE GENOMIC DNA]</scope>
    <source>
        <strain evidence="4 5">DSM 21303</strain>
    </source>
</reference>
<proteinExistence type="predicted"/>
<dbReference type="InterPro" id="IPR002509">
    <property type="entry name" value="NODB_dom"/>
</dbReference>